<dbReference type="AlphaFoldDB" id="A0A9X2KB43"/>
<organism evidence="2 3">
    <name type="scientific">Agromyces terreus</name>
    <dbReference type="NCBI Taxonomy" id="424795"/>
    <lineage>
        <taxon>Bacteria</taxon>
        <taxon>Bacillati</taxon>
        <taxon>Actinomycetota</taxon>
        <taxon>Actinomycetes</taxon>
        <taxon>Micrococcales</taxon>
        <taxon>Microbacteriaceae</taxon>
        <taxon>Agromyces</taxon>
    </lineage>
</organism>
<evidence type="ECO:0000256" key="1">
    <source>
        <dbReference type="SAM" id="MobiDB-lite"/>
    </source>
</evidence>
<evidence type="ECO:0000313" key="2">
    <source>
        <dbReference type="EMBL" id="MCP2369775.1"/>
    </source>
</evidence>
<dbReference type="RefSeq" id="WP_156998886.1">
    <property type="nucleotide sequence ID" value="NZ_JAMZDY010000001.1"/>
</dbReference>
<dbReference type="EMBL" id="JAMZDY010000001">
    <property type="protein sequence ID" value="MCP2369775.1"/>
    <property type="molecule type" value="Genomic_DNA"/>
</dbReference>
<dbReference type="Proteomes" id="UP001139722">
    <property type="component" value="Unassembled WGS sequence"/>
</dbReference>
<protein>
    <submittedName>
        <fullName evidence="2">Uncharacterized protein</fullName>
    </submittedName>
</protein>
<reference evidence="2" key="1">
    <citation type="submission" date="2022-06" db="EMBL/GenBank/DDBJ databases">
        <title>Sequencing the genomes of 1000 actinobacteria strains.</title>
        <authorList>
            <person name="Klenk H.-P."/>
        </authorList>
    </citation>
    <scope>NUCLEOTIDE SEQUENCE</scope>
    <source>
        <strain evidence="2">DSM 22016</strain>
    </source>
</reference>
<feature type="compositionally biased region" description="Basic and acidic residues" evidence="1">
    <location>
        <begin position="199"/>
        <end position="221"/>
    </location>
</feature>
<comment type="caution">
    <text evidence="2">The sequence shown here is derived from an EMBL/GenBank/DDBJ whole genome shotgun (WGS) entry which is preliminary data.</text>
</comment>
<sequence>MAAEQAYRLTMGETFVDIANELYELPPAEFTAARNSRVQGLRGGDRLLAKGVGELRRPSAAAWLVNRLARERRDELEQLLDLGARLREAQAEVDASALVALAKQRRAVVRALAQQAGALAEAAGHPVRAPVIDDVADTLQAAMTDASAADAVRTGRLVRGLEAVGTEVDLRDAVAAWSAGDAPNGAPGAAPNGAPGAAPRDEVGERRAKKQRQADEAEAARRAAAIADAERAATVAEDAEHEASARLDDAQAALDEAAVARDELRQALADAEQRLADAERALADAQRAADERERERDEAVRAAEEARAAADALRASHD</sequence>
<gene>
    <name evidence="2" type="ORF">BJ978_000451</name>
</gene>
<feature type="region of interest" description="Disordered" evidence="1">
    <location>
        <begin position="281"/>
        <end position="318"/>
    </location>
</feature>
<dbReference type="OrthoDB" id="3541690at2"/>
<accession>A0A9X2KB43</accession>
<evidence type="ECO:0000313" key="3">
    <source>
        <dbReference type="Proteomes" id="UP001139722"/>
    </source>
</evidence>
<name>A0A9X2KB43_9MICO</name>
<feature type="region of interest" description="Disordered" evidence="1">
    <location>
        <begin position="179"/>
        <end position="225"/>
    </location>
</feature>
<proteinExistence type="predicted"/>
<keyword evidence="3" id="KW-1185">Reference proteome</keyword>
<feature type="compositionally biased region" description="Low complexity" evidence="1">
    <location>
        <begin position="179"/>
        <end position="198"/>
    </location>
</feature>